<protein>
    <submittedName>
        <fullName evidence="1">Uncharacterized protein</fullName>
    </submittedName>
</protein>
<comment type="caution">
    <text evidence="1">The sequence shown here is derived from an EMBL/GenBank/DDBJ whole genome shotgun (WGS) entry which is preliminary data.</text>
</comment>
<dbReference type="Proteomes" id="UP000799755">
    <property type="component" value="Unassembled WGS sequence"/>
</dbReference>
<dbReference type="EMBL" id="MU003523">
    <property type="protein sequence ID" value="KAF2466772.1"/>
    <property type="molecule type" value="Genomic_DNA"/>
</dbReference>
<accession>A0ACB6QIS1</accession>
<name>A0ACB6QIS1_9PLEO</name>
<keyword evidence="2" id="KW-1185">Reference proteome</keyword>
<evidence type="ECO:0000313" key="2">
    <source>
        <dbReference type="Proteomes" id="UP000799755"/>
    </source>
</evidence>
<sequence>MSGNPFRTSPQQNQAAIPSTPTISIIDGDSSRAEAPQLGTDSVHASPLPAKTKKSVRIESPTTSASHPGLNDGNDAHEQRKTRGHHAGSPPLTVHAGFSDNFSDQVVETPFNKDADNDEDGRGGWGLIGSTRKNTGMGSPAPSQISSGAPANPFSKTLATIEPQEKGTAERRDHLSDRSAAEKAGSGNTKTSLDVEGFKRLLMTGISNPTSPVSPQPQMATAPNHINPSIFESSSSTDTSSISRQSIFEPVQDTHGETPRTSYEMAASDDEEKTGLIGDVRKTPKKKPPPPKHRHGNLVTHNRHHRLSPETGPTRT</sequence>
<proteinExistence type="predicted"/>
<reference evidence="1" key="1">
    <citation type="journal article" date="2020" name="Stud. Mycol.">
        <title>101 Dothideomycetes genomes: a test case for predicting lifestyles and emergence of pathogens.</title>
        <authorList>
            <person name="Haridas S."/>
            <person name="Albert R."/>
            <person name="Binder M."/>
            <person name="Bloem J."/>
            <person name="Labutti K."/>
            <person name="Salamov A."/>
            <person name="Andreopoulos B."/>
            <person name="Baker S."/>
            <person name="Barry K."/>
            <person name="Bills G."/>
            <person name="Bluhm B."/>
            <person name="Cannon C."/>
            <person name="Castanera R."/>
            <person name="Culley D."/>
            <person name="Daum C."/>
            <person name="Ezra D."/>
            <person name="Gonzalez J."/>
            <person name="Henrissat B."/>
            <person name="Kuo A."/>
            <person name="Liang C."/>
            <person name="Lipzen A."/>
            <person name="Lutzoni F."/>
            <person name="Magnuson J."/>
            <person name="Mondo S."/>
            <person name="Nolan M."/>
            <person name="Ohm R."/>
            <person name="Pangilinan J."/>
            <person name="Park H.-J."/>
            <person name="Ramirez L."/>
            <person name="Alfaro M."/>
            <person name="Sun H."/>
            <person name="Tritt A."/>
            <person name="Yoshinaga Y."/>
            <person name="Zwiers L.-H."/>
            <person name="Turgeon B."/>
            <person name="Goodwin S."/>
            <person name="Spatafora J."/>
            <person name="Crous P."/>
            <person name="Grigoriev I."/>
        </authorList>
    </citation>
    <scope>NUCLEOTIDE SEQUENCE</scope>
    <source>
        <strain evidence="1">ATCC 200398</strain>
    </source>
</reference>
<gene>
    <name evidence="1" type="ORF">BDR25DRAFT_74859</name>
</gene>
<evidence type="ECO:0000313" key="1">
    <source>
        <dbReference type="EMBL" id="KAF2466772.1"/>
    </source>
</evidence>
<organism evidence="1 2">
    <name type="scientific">Lindgomyces ingoldianus</name>
    <dbReference type="NCBI Taxonomy" id="673940"/>
    <lineage>
        <taxon>Eukaryota</taxon>
        <taxon>Fungi</taxon>
        <taxon>Dikarya</taxon>
        <taxon>Ascomycota</taxon>
        <taxon>Pezizomycotina</taxon>
        <taxon>Dothideomycetes</taxon>
        <taxon>Pleosporomycetidae</taxon>
        <taxon>Pleosporales</taxon>
        <taxon>Lindgomycetaceae</taxon>
        <taxon>Lindgomyces</taxon>
    </lineage>
</organism>